<dbReference type="Pfam" id="PF13431">
    <property type="entry name" value="TPR_17"/>
    <property type="match status" value="1"/>
</dbReference>
<dbReference type="PANTHER" id="PTHR44858:SF1">
    <property type="entry name" value="UDP-N-ACETYLGLUCOSAMINE--PEPTIDE N-ACETYLGLUCOSAMINYLTRANSFERASE SPINDLY-RELATED"/>
    <property type="match status" value="1"/>
</dbReference>
<name>A0A644VMF4_9ZZZZ</name>
<dbReference type="Pfam" id="PF13432">
    <property type="entry name" value="TPR_16"/>
    <property type="match status" value="1"/>
</dbReference>
<dbReference type="InterPro" id="IPR050498">
    <property type="entry name" value="Ycf3"/>
</dbReference>
<dbReference type="PANTHER" id="PTHR44858">
    <property type="entry name" value="TETRATRICOPEPTIDE REPEAT PROTEIN 6"/>
    <property type="match status" value="1"/>
</dbReference>
<dbReference type="InterPro" id="IPR011990">
    <property type="entry name" value="TPR-like_helical_dom_sf"/>
</dbReference>
<evidence type="ECO:0000256" key="1">
    <source>
        <dbReference type="ARBA" id="ARBA00022737"/>
    </source>
</evidence>
<evidence type="ECO:0000256" key="2">
    <source>
        <dbReference type="ARBA" id="ARBA00022803"/>
    </source>
</evidence>
<accession>A0A644VMF4</accession>
<protein>
    <recommendedName>
        <fullName evidence="4">Tetratricopeptide repeat protein</fullName>
    </recommendedName>
</protein>
<dbReference type="Gene3D" id="1.25.40.10">
    <property type="entry name" value="Tetratricopeptide repeat domain"/>
    <property type="match status" value="4"/>
</dbReference>
<comment type="caution">
    <text evidence="3">The sequence shown here is derived from an EMBL/GenBank/DDBJ whole genome shotgun (WGS) entry which is preliminary data.</text>
</comment>
<dbReference type="SMART" id="SM00028">
    <property type="entry name" value="TPR"/>
    <property type="match status" value="13"/>
</dbReference>
<sequence length="668" mass="78034">MLFFQLGLLFAQLNTDRILTIGRNALYFEDYVLSIQYFNQVIKIKPFLAEPYMYRAIAKIQLGDYEGAEVDGTEAITRNPFLPQAFYARGFTRMKLEKYKDAAQDFTKALEFSPGSQHLLVSRIDANERSGNYEDALKDIDTYIKLNPKNTGLWYEKGRIYLSMNDTVAAENSFNQLINSDTTAYIGWSARALLKLQRKDLEGAYTDYSKSIALKSNYFGDYINRGIINVEQKRYMEALTDYDQAIKLEPNSKLAYFNRAILRSNLGDNNNALSDFEQVLKMDSANMEARYSKALLEMKLRHYRNAISDFKLILNKHPYFLPAYWGIAEAYDAQNNIKESFRYRQKAQDIEKNKDKIREKIQEDLNAKNMIAEDIPENNNKRRTDVFNRYATQNINDNESESKYNNQKRGAVQKNFVDVVNEKNFVLTYYSKTDALRQTNLYHPEIETYNRRKLLSTDLKVTCSEIPLTNELIDKHFKTINQISSKINVNTNDADIYFHRALEFALVQDFENAIEDLNRAIALRSDFMLAYFTRANIRFKYIDYMKNSLRETGLETLELKDRYAAFEKEKKFDVELVMRDLEKVNDLQPDFSFAYYNKANILTSQQDFRTAIYNYSKAIEIDRDFAEAYFNRGLTYLYIGEDAKGLADLSKAGELGIYQAYNLIQRFK</sequence>
<dbReference type="GO" id="GO:0009279">
    <property type="term" value="C:cell outer membrane"/>
    <property type="evidence" value="ECO:0007669"/>
    <property type="project" value="TreeGrafter"/>
</dbReference>
<proteinExistence type="predicted"/>
<organism evidence="3">
    <name type="scientific">bioreactor metagenome</name>
    <dbReference type="NCBI Taxonomy" id="1076179"/>
    <lineage>
        <taxon>unclassified sequences</taxon>
        <taxon>metagenomes</taxon>
        <taxon>ecological metagenomes</taxon>
    </lineage>
</organism>
<gene>
    <name evidence="3" type="ORF">SDC9_38683</name>
</gene>
<dbReference type="PROSITE" id="PS50005">
    <property type="entry name" value="TPR"/>
    <property type="match status" value="5"/>
</dbReference>
<dbReference type="SUPFAM" id="SSF48452">
    <property type="entry name" value="TPR-like"/>
    <property type="match status" value="2"/>
</dbReference>
<dbReference type="AlphaFoldDB" id="A0A644VMF4"/>
<evidence type="ECO:0008006" key="4">
    <source>
        <dbReference type="Google" id="ProtNLM"/>
    </source>
</evidence>
<dbReference type="EMBL" id="VSSQ01000362">
    <property type="protein sequence ID" value="MPL92574.1"/>
    <property type="molecule type" value="Genomic_DNA"/>
</dbReference>
<dbReference type="InterPro" id="IPR019734">
    <property type="entry name" value="TPR_rpt"/>
</dbReference>
<dbReference type="GO" id="GO:0046813">
    <property type="term" value="P:receptor-mediated virion attachment to host cell"/>
    <property type="evidence" value="ECO:0007669"/>
    <property type="project" value="TreeGrafter"/>
</dbReference>
<evidence type="ECO:0000313" key="3">
    <source>
        <dbReference type="EMBL" id="MPL92574.1"/>
    </source>
</evidence>
<keyword evidence="1" id="KW-0677">Repeat</keyword>
<keyword evidence="2" id="KW-0802">TPR repeat</keyword>
<reference evidence="3" key="1">
    <citation type="submission" date="2019-08" db="EMBL/GenBank/DDBJ databases">
        <authorList>
            <person name="Kucharzyk K."/>
            <person name="Murdoch R.W."/>
            <person name="Higgins S."/>
            <person name="Loffler F."/>
        </authorList>
    </citation>
    <scope>NUCLEOTIDE SEQUENCE</scope>
</reference>
<dbReference type="SUPFAM" id="SSF48439">
    <property type="entry name" value="Protein prenylyltransferase"/>
    <property type="match status" value="1"/>
</dbReference>
<dbReference type="Pfam" id="PF13414">
    <property type="entry name" value="TPR_11"/>
    <property type="match status" value="1"/>
</dbReference>
<dbReference type="Pfam" id="PF13181">
    <property type="entry name" value="TPR_8"/>
    <property type="match status" value="2"/>
</dbReference>